<dbReference type="Gene3D" id="3.90.70.10">
    <property type="entry name" value="Cysteine proteinases"/>
    <property type="match status" value="2"/>
</dbReference>
<dbReference type="GO" id="GO:0004843">
    <property type="term" value="F:cysteine-type deubiquitinase activity"/>
    <property type="evidence" value="ECO:0007669"/>
    <property type="project" value="InterPro"/>
</dbReference>
<evidence type="ECO:0000256" key="1">
    <source>
        <dbReference type="SAM" id="MobiDB-lite"/>
    </source>
</evidence>
<dbReference type="InterPro" id="IPR038765">
    <property type="entry name" value="Papain-like_cys_pep_sf"/>
</dbReference>
<evidence type="ECO:0000313" key="4">
    <source>
        <dbReference type="Proteomes" id="UP000008312"/>
    </source>
</evidence>
<sequence length="1899" mass="215793">MKSSRKRESKEYDNIDTMTLPEMFAELMNHYDDKKHDKQRKEDLRQKISLAKEKDAEEFISWLSGYEDLLSFESFFPELHEVLLKILFHCNVTFFEAILRKAFNDKRLKSQACVNIVSLLLLSYPLEVNVLKSFQEPLELIGEQVLNMKRSKYQGQYYVFFQSLYLLYPFLDVFTKQLSSVSGVPFVEKKCLDHLANYYLKLGNRNGLLKKYPNGYYYTTDLDTLLLDGHYAEVGTSAPEYNNGYWLSVHELDRSSNSETNETTMESERTPLTTPLTATPLSVESPQIVEEEMTPPPPAPSPPPPEEGVEAPKIDCIAVNVSSSVLFDCLLDPTNPSNPQNVSIPVNPESIAQSSACDNCTFSDLISLPSGSQYALFRLKSIVSWRCPNCGARNSRGSICISCSYSLSKKEEIENLNRHKTVTPCFSAKSAAYYLCRPVPVALEEQQATPSRQVATCPDVFVQYDVVSMFPHDLLQSCTATQIEAALQLHPHCSLQVDYTPENLYGYICHILLPEQPTGNIMFFACDLFWLEFGKTDTSNVYLVSGKNVTRIKTNSETIETQGEQVRISFAVDVRKVVTIRYGLMDDKKISLMVNSSQANIYLEKAISNVPNHLKSPSDPSVACCIGVLGIFLYSFSSPESWKNVPSDAAILSTIGSHFGKEEGARKYAYSNAQYKLVLREGKGSYLDTWRYFLHSDDRVCDKNCMASRNQFIYSNESCYFNFFVQFDYEKHSLTLGNSSKCGCLYWKYALPLPKFQINMDVALTEPASCVMLWFSSMTIPSYVYLSHIQRDFMSFVSDANPKFSNCYYTKLQMDQPVMCVILYRSEQGVTLYYTRSYYDTDYKKYFVFLLKSASPEMATNGKLTCEIGEDVMKIQFGSIGFRIQSFDIRRYFACDVLLSGLIGSDVTISSFTASSAFADTDYSLLTNSKNVLLPSLESACYMVKRDAYIVAPCDISYRDFPLLANKDPLKRDPPTYKTSGCVAIRNKESNWESFVISQDPNEDKLLVFHFCDEDSAYNYIWRNNNGTLSPMKLILESRKSNGSFSFNTRLSSSHSLCRGLYNFFNICFQNSTLQLLFHSDSLILSIAQMYKLCAESEKISDTDEFRVLKAIMEIFTRLQFSWYNTEFNNVMLTLKDRFEIGTQHDMGEYYDYLMNAVDSCYQRLMKTLPACPPNPLSAWQGKIAIDAHCDQCKNTWPMEEKDCSLQGCYISLASPIYPITGISFELYSYDKPPKERPNVTYTYLFDYREQSVYLALERDKSKKPFSCLYLANKKRDIPYSFVPIPSFHQFTPSYLFACEYQPMYCFEMNENAVFHSYQLVVDVLIRGVDRNNKKLTETNTGKYQLLGSFFYQYYDDFLEFEIFQKVVDASFCDLSSVDLGIPQSLSLPQPPFLPRTLKSPSQVLSCIMGDIAKVAKAHSDHYLVFSPTVYIPALQDAQQPPRKGFSVISIEPNTFQMALYVNGKLVDTCSIQDAYNDFKVITRASLMVGEQSHSGKGFQMGGKLYFYSQITGILHQLPYEEDNGTITHVSWKGLSLQLQGIQAKGDVNMLTFCDDHATFMFDLKDASAASARLYKITCGSSSEPRSGFLLCDSTGCQLILPGEASTNNTICYSMHLKEGNVFEGDFIQLLKSSYSKKPALGIVFSGLQVSYAVYSPSVSDLSLQSMLHSSLQLGITAADLVCNQCNVTLKKEARLSVFPSYLNIAISRTFFNETTHALLKDCSHVYINPILTLSGVHYYIYAIVCHVGYSMDSGHYVVLCRHSDDALNSSLNNNGNQWVFYNDEEIVPYTWEEVQRDIYDYGYCPTYVVYHKEISLQSSGTLLPIYSQKAIPLSLYPEDVLSQVIFVTWDVILDRRAEFSIKLKSEAHSLFRGCFISDSRRKEKIRFSVCLFETGIAQ</sequence>
<dbReference type="GeneID" id="24922438"/>
<gene>
    <name evidence="3" type="ORF">GSBLH_T00006313001</name>
</gene>
<dbReference type="GO" id="GO:0016579">
    <property type="term" value="P:protein deubiquitination"/>
    <property type="evidence" value="ECO:0007669"/>
    <property type="project" value="InterPro"/>
</dbReference>
<dbReference type="PANTHER" id="PTHR24006">
    <property type="entry name" value="UBIQUITIN CARBOXYL-TERMINAL HYDROLASE"/>
    <property type="match status" value="1"/>
</dbReference>
<feature type="region of interest" description="Disordered" evidence="1">
    <location>
        <begin position="256"/>
        <end position="310"/>
    </location>
</feature>
<evidence type="ECO:0000259" key="2">
    <source>
        <dbReference type="PROSITE" id="PS50235"/>
    </source>
</evidence>
<dbReference type="EMBL" id="FN668643">
    <property type="protein sequence ID" value="CBK21545.2"/>
    <property type="molecule type" value="Genomic_DNA"/>
</dbReference>
<dbReference type="PROSITE" id="PS50235">
    <property type="entry name" value="USP_3"/>
    <property type="match status" value="1"/>
</dbReference>
<dbReference type="GO" id="GO:0005829">
    <property type="term" value="C:cytosol"/>
    <property type="evidence" value="ECO:0007669"/>
    <property type="project" value="TreeGrafter"/>
</dbReference>
<feature type="compositionally biased region" description="Pro residues" evidence="1">
    <location>
        <begin position="294"/>
        <end position="306"/>
    </location>
</feature>
<dbReference type="InterPro" id="IPR001394">
    <property type="entry name" value="Peptidase_C19_UCH"/>
</dbReference>
<feature type="domain" description="USP" evidence="2">
    <location>
        <begin position="1059"/>
        <end position="1815"/>
    </location>
</feature>
<dbReference type="Pfam" id="PF00443">
    <property type="entry name" value="UCH"/>
    <property type="match status" value="1"/>
</dbReference>
<dbReference type="InterPro" id="IPR050164">
    <property type="entry name" value="Peptidase_C19"/>
</dbReference>
<dbReference type="InterPro" id="IPR028889">
    <property type="entry name" value="USP"/>
</dbReference>
<accession>D8M0F6</accession>
<reference evidence="3" key="1">
    <citation type="submission" date="2010-02" db="EMBL/GenBank/DDBJ databases">
        <title>Sequencing and annotation of the Blastocystis hominis genome.</title>
        <authorList>
            <person name="Wincker P."/>
        </authorList>
    </citation>
    <scope>NUCLEOTIDE SEQUENCE</scope>
    <source>
        <strain evidence="3">Singapore isolate B</strain>
    </source>
</reference>
<feature type="compositionally biased region" description="Low complexity" evidence="1">
    <location>
        <begin position="257"/>
        <end position="281"/>
    </location>
</feature>
<dbReference type="CDD" id="cd02257">
    <property type="entry name" value="Peptidase_C19"/>
    <property type="match status" value="1"/>
</dbReference>
<dbReference type="OrthoDB" id="426186at2759"/>
<evidence type="ECO:0000313" key="3">
    <source>
        <dbReference type="EMBL" id="CBK21545.2"/>
    </source>
</evidence>
<organism evidence="3">
    <name type="scientific">Blastocystis hominis</name>
    <dbReference type="NCBI Taxonomy" id="12968"/>
    <lineage>
        <taxon>Eukaryota</taxon>
        <taxon>Sar</taxon>
        <taxon>Stramenopiles</taxon>
        <taxon>Bigyra</taxon>
        <taxon>Opalozoa</taxon>
        <taxon>Opalinata</taxon>
        <taxon>Blastocystidae</taxon>
        <taxon>Blastocystis</taxon>
    </lineage>
</organism>
<dbReference type="RefSeq" id="XP_012895593.1">
    <property type="nucleotide sequence ID" value="XM_013040139.1"/>
</dbReference>
<keyword evidence="4" id="KW-1185">Reference proteome</keyword>
<protein>
    <recommendedName>
        <fullName evidence="2">USP domain-containing protein</fullName>
    </recommendedName>
</protein>
<dbReference type="SUPFAM" id="SSF54001">
    <property type="entry name" value="Cysteine proteinases"/>
    <property type="match status" value="1"/>
</dbReference>
<dbReference type="GO" id="GO:0005634">
    <property type="term" value="C:nucleus"/>
    <property type="evidence" value="ECO:0007669"/>
    <property type="project" value="TreeGrafter"/>
</dbReference>
<name>D8M0F6_BLAHO</name>
<dbReference type="InParanoid" id="D8M0F6"/>
<proteinExistence type="predicted"/>
<dbReference type="Proteomes" id="UP000008312">
    <property type="component" value="Unassembled WGS sequence"/>
</dbReference>